<evidence type="ECO:0000313" key="1">
    <source>
        <dbReference type="EMBL" id="KAK5696110.1"/>
    </source>
</evidence>
<dbReference type="InterPro" id="IPR046486">
    <property type="entry name" value="DUF6579"/>
</dbReference>
<comment type="caution">
    <text evidence="1">The sequence shown here is derived from an EMBL/GenBank/DDBJ whole genome shotgun (WGS) entry which is preliminary data.</text>
</comment>
<reference evidence="1" key="1">
    <citation type="submission" date="2023-08" db="EMBL/GenBank/DDBJ databases">
        <title>Black Yeasts Isolated from many extreme environments.</title>
        <authorList>
            <person name="Coleine C."/>
            <person name="Stajich J.E."/>
            <person name="Selbmann L."/>
        </authorList>
    </citation>
    <scope>NUCLEOTIDE SEQUENCE</scope>
    <source>
        <strain evidence="1">CCFEE 5810</strain>
    </source>
</reference>
<dbReference type="Pfam" id="PF20219">
    <property type="entry name" value="DUF6579"/>
    <property type="match status" value="1"/>
</dbReference>
<proteinExistence type="predicted"/>
<protein>
    <submittedName>
        <fullName evidence="1">Uncharacterized protein</fullName>
    </submittedName>
</protein>
<name>A0AAN7W5A2_9PEZI</name>
<dbReference type="EMBL" id="JAVRQU010000013">
    <property type="protein sequence ID" value="KAK5696110.1"/>
    <property type="molecule type" value="Genomic_DNA"/>
</dbReference>
<gene>
    <name evidence="1" type="ORF">LTR97_008530</name>
</gene>
<sequence length="333" mass="35636">MLGLLSLGIGAPIAADKIRKSWLEAKPIIENLSNQLDPLISPTTMVLKATALIGLSTAFAQVAAGICAVVNTFSGISAQKELLKVYTKLGADVEAIKTSIAEISQSVETLVNFENQHKFAKHIHDWVRMRSDEEEATSSHPVYFFVYHRGDEWRPKFHTLNCAQPLPKLCGIFHNLSVMAVFLTEFRRHVEPDAVFHVLIPATELFFIADAVSIPVEIGPLRLEGEIHNQSGLPYVHVNMPEAADDLLRNIHNVGLPAGMVAAPGGAIVGVAGGFALAVLCPPLEVALLLGGTLVGTAAAGAGVGTTCALHVGSKVERAWDASEAKKHVLTRV</sequence>
<accession>A0AAN7W5A2</accession>
<dbReference type="Proteomes" id="UP001310594">
    <property type="component" value="Unassembled WGS sequence"/>
</dbReference>
<organism evidence="1 2">
    <name type="scientific">Elasticomyces elasticus</name>
    <dbReference type="NCBI Taxonomy" id="574655"/>
    <lineage>
        <taxon>Eukaryota</taxon>
        <taxon>Fungi</taxon>
        <taxon>Dikarya</taxon>
        <taxon>Ascomycota</taxon>
        <taxon>Pezizomycotina</taxon>
        <taxon>Dothideomycetes</taxon>
        <taxon>Dothideomycetidae</taxon>
        <taxon>Mycosphaerellales</taxon>
        <taxon>Teratosphaeriaceae</taxon>
        <taxon>Elasticomyces</taxon>
    </lineage>
</organism>
<evidence type="ECO:0000313" key="2">
    <source>
        <dbReference type="Proteomes" id="UP001310594"/>
    </source>
</evidence>
<dbReference type="AlphaFoldDB" id="A0AAN7W5A2"/>